<evidence type="ECO:0000256" key="7">
    <source>
        <dbReference type="RuleBase" id="RU004375"/>
    </source>
</evidence>
<evidence type="ECO:0000313" key="10">
    <source>
        <dbReference type="Proteomes" id="UP000035681"/>
    </source>
</evidence>
<accession>A0A0K0EGU4</accession>
<evidence type="ECO:0000256" key="3">
    <source>
        <dbReference type="ARBA" id="ARBA00023136"/>
    </source>
</evidence>
<evidence type="ECO:0000256" key="5">
    <source>
        <dbReference type="ARBA" id="ARBA00023180"/>
    </source>
</evidence>
<feature type="transmembrane region" description="Helical" evidence="8">
    <location>
        <begin position="251"/>
        <end position="271"/>
    </location>
</feature>
<keyword evidence="8" id="KW-1133">Transmembrane helix</keyword>
<evidence type="ECO:0000313" key="12">
    <source>
        <dbReference type="WBParaSite" id="TCONS_00015796.p1"/>
    </source>
</evidence>
<dbReference type="GO" id="GO:0007411">
    <property type="term" value="P:axon guidance"/>
    <property type="evidence" value="ECO:0007669"/>
    <property type="project" value="TreeGrafter"/>
</dbReference>
<keyword evidence="5" id="KW-0325">Glycoprotein</keyword>
<organism evidence="11">
    <name type="scientific">Strongyloides stercoralis</name>
    <name type="common">Threadworm</name>
    <dbReference type="NCBI Taxonomy" id="6248"/>
    <lineage>
        <taxon>Eukaryota</taxon>
        <taxon>Metazoa</taxon>
        <taxon>Ecdysozoa</taxon>
        <taxon>Nematoda</taxon>
        <taxon>Chromadorea</taxon>
        <taxon>Rhabditida</taxon>
        <taxon>Tylenchina</taxon>
        <taxon>Panagrolaimomorpha</taxon>
        <taxon>Strongyloidoidea</taxon>
        <taxon>Strongyloididae</taxon>
        <taxon>Strongyloides</taxon>
    </lineage>
</organism>
<comment type="subcellular location">
    <subcellularLocation>
        <location evidence="1">Membrane</location>
    </subcellularLocation>
</comment>
<dbReference type="AlphaFoldDB" id="A0A0K0EGU4"/>
<comment type="similarity">
    <text evidence="6 7">Belongs to the ephrin family.</text>
</comment>
<dbReference type="PROSITE" id="PS51551">
    <property type="entry name" value="EPHRIN_RBD_2"/>
    <property type="match status" value="1"/>
</dbReference>
<dbReference type="PANTHER" id="PTHR11304:SF29">
    <property type="entry name" value="EPHRIN"/>
    <property type="match status" value="1"/>
</dbReference>
<evidence type="ECO:0000313" key="11">
    <source>
        <dbReference type="WBParaSite" id="SSTP_0000870400.1"/>
    </source>
</evidence>
<dbReference type="WBParaSite" id="SSTP_0000870400.1">
    <property type="protein sequence ID" value="SSTP_0000870400.1"/>
    <property type="gene ID" value="SSTP_0000870400"/>
</dbReference>
<dbReference type="InterPro" id="IPR008972">
    <property type="entry name" value="Cupredoxin"/>
</dbReference>
<evidence type="ECO:0000256" key="4">
    <source>
        <dbReference type="ARBA" id="ARBA00023157"/>
    </source>
</evidence>
<reference evidence="11" key="1">
    <citation type="submission" date="2015-08" db="UniProtKB">
        <authorList>
            <consortium name="WormBaseParasite"/>
        </authorList>
    </citation>
    <scope>IDENTIFICATION</scope>
</reference>
<dbReference type="InterPro" id="IPR001799">
    <property type="entry name" value="Ephrin_RBD"/>
</dbReference>
<dbReference type="SUPFAM" id="SSF49503">
    <property type="entry name" value="Cupredoxins"/>
    <property type="match status" value="1"/>
</dbReference>
<keyword evidence="8" id="KW-0812">Transmembrane</keyword>
<dbReference type="GO" id="GO:0046875">
    <property type="term" value="F:ephrin receptor binding"/>
    <property type="evidence" value="ECO:0007669"/>
    <property type="project" value="TreeGrafter"/>
</dbReference>
<name>A0A0K0EGU4_STRER</name>
<dbReference type="WBParaSite" id="TCONS_00015796.p1">
    <property type="protein sequence ID" value="TCONS_00015796.p1"/>
    <property type="gene ID" value="XLOC_010558"/>
</dbReference>
<keyword evidence="3 7" id="KW-0472">Membrane</keyword>
<dbReference type="GO" id="GO:0005886">
    <property type="term" value="C:plasma membrane"/>
    <property type="evidence" value="ECO:0007669"/>
    <property type="project" value="TreeGrafter"/>
</dbReference>
<dbReference type="InterPro" id="IPR031328">
    <property type="entry name" value="Ephrin"/>
</dbReference>
<dbReference type="CDD" id="cd02675">
    <property type="entry name" value="Ephrin_ectodomain"/>
    <property type="match status" value="1"/>
</dbReference>
<comment type="caution">
    <text evidence="6">Lacks conserved residue(s) required for the propagation of feature annotation.</text>
</comment>
<evidence type="ECO:0000259" key="9">
    <source>
        <dbReference type="PROSITE" id="PS51551"/>
    </source>
</evidence>
<dbReference type="STRING" id="6248.A0A0K0EGU4"/>
<feature type="domain" description="Ephrin RBD" evidence="9">
    <location>
        <begin position="37"/>
        <end position="173"/>
    </location>
</feature>
<dbReference type="Gene3D" id="2.60.40.420">
    <property type="entry name" value="Cupredoxins - blue copper proteins"/>
    <property type="match status" value="1"/>
</dbReference>
<dbReference type="PRINTS" id="PR01347">
    <property type="entry name" value="EPHRIN"/>
</dbReference>
<dbReference type="Pfam" id="PF00812">
    <property type="entry name" value="Ephrin"/>
    <property type="match status" value="1"/>
</dbReference>
<keyword evidence="4" id="KW-1015">Disulfide bond</keyword>
<dbReference type="PANTHER" id="PTHR11304">
    <property type="entry name" value="EPHRIN"/>
    <property type="match status" value="1"/>
</dbReference>
<evidence type="ECO:0000256" key="2">
    <source>
        <dbReference type="ARBA" id="ARBA00022729"/>
    </source>
</evidence>
<proteinExistence type="inferred from homology"/>
<evidence type="ECO:0000256" key="6">
    <source>
        <dbReference type="PROSITE-ProRule" id="PRU00884"/>
    </source>
</evidence>
<keyword evidence="2" id="KW-0732">Signal</keyword>
<evidence type="ECO:0000256" key="1">
    <source>
        <dbReference type="ARBA" id="ARBA00004370"/>
    </source>
</evidence>
<feature type="transmembrane region" description="Helical" evidence="8">
    <location>
        <begin position="12"/>
        <end position="33"/>
    </location>
</feature>
<protein>
    <submittedName>
        <fullName evidence="11 12">Ephrin RBD domain-containing protein</fullName>
    </submittedName>
</protein>
<dbReference type="Proteomes" id="UP000035681">
    <property type="component" value="Unplaced"/>
</dbReference>
<keyword evidence="10" id="KW-1185">Reference proteome</keyword>
<evidence type="ECO:0000256" key="8">
    <source>
        <dbReference type="SAM" id="Phobius"/>
    </source>
</evidence>
<sequence length="272" mass="31643">MIIKKFTNTIGLLFYNILIIIIFNLFLTNDYLFVSGKKLTDLLWDPQNEIFNKNNNIEPVIQAHIMDRIKINCPKARENDRKYKYSKLYIVTKEGYEKCLLLNSKIIGTCKNPNLNSSINIVFREVSPLASAFVFKPGEDYYLISTSTGTLDGIDNPEGGLCLTNNMKIKFEIQEKNQKLDIENSQRNIENKNLKNDRNFFKNNSENDSMTAGILQSFDDETAIVYTIHNADVEYNEDEIYNYINSTTSILFNYNIFLIHIFILFTSYNFFL</sequence>
<dbReference type="GO" id="GO:0048013">
    <property type="term" value="P:ephrin receptor signaling pathway"/>
    <property type="evidence" value="ECO:0007669"/>
    <property type="project" value="TreeGrafter"/>
</dbReference>